<organism evidence="1 2">
    <name type="scientific">Devosia lucknowensis</name>
    <dbReference type="NCBI Taxonomy" id="1096929"/>
    <lineage>
        <taxon>Bacteria</taxon>
        <taxon>Pseudomonadati</taxon>
        <taxon>Pseudomonadota</taxon>
        <taxon>Alphaproteobacteria</taxon>
        <taxon>Hyphomicrobiales</taxon>
        <taxon>Devosiaceae</taxon>
        <taxon>Devosia</taxon>
    </lineage>
</organism>
<keyword evidence="2" id="KW-1185">Reference proteome</keyword>
<protein>
    <submittedName>
        <fullName evidence="1">Uncharacterized protein</fullName>
    </submittedName>
</protein>
<gene>
    <name evidence="1" type="ORF">SAMN06295905_0309</name>
</gene>
<dbReference type="EMBL" id="FXWK01000001">
    <property type="protein sequence ID" value="SMQ59966.1"/>
    <property type="molecule type" value="Genomic_DNA"/>
</dbReference>
<reference evidence="2" key="1">
    <citation type="submission" date="2017-04" db="EMBL/GenBank/DDBJ databases">
        <authorList>
            <person name="Varghese N."/>
            <person name="Submissions S."/>
        </authorList>
    </citation>
    <scope>NUCLEOTIDE SEQUENCE [LARGE SCALE GENOMIC DNA]</scope>
</reference>
<accession>A0A1Y6EBT0</accession>
<evidence type="ECO:0000313" key="1">
    <source>
        <dbReference type="EMBL" id="SMQ59966.1"/>
    </source>
</evidence>
<evidence type="ECO:0000313" key="2">
    <source>
        <dbReference type="Proteomes" id="UP000194474"/>
    </source>
</evidence>
<sequence length="142" mass="15404">MAVAASPAVAGAAVGAAAGSMDEGVYGQDIVAPAWVAHGLDYGDRERGSSGAFGYFYNFIDYGFVEGDAEYRARHYLDEQGTAHFLHPPAQDDFALRVLVFLAMRFERLVWLDSQLGYVNIPDAVMAEVEKRMDAHMAAHSG</sequence>
<name>A0A1Y6EBT0_9HYPH</name>
<dbReference type="Proteomes" id="UP000194474">
    <property type="component" value="Unassembled WGS sequence"/>
</dbReference>
<dbReference type="AlphaFoldDB" id="A0A1Y6EBT0"/>
<proteinExistence type="predicted"/>